<dbReference type="InterPro" id="IPR001763">
    <property type="entry name" value="Rhodanese-like_dom"/>
</dbReference>
<dbReference type="GO" id="GO:0016705">
    <property type="term" value="F:oxidoreductase activity, acting on paired donors, with incorporation or reduction of molecular oxygen"/>
    <property type="evidence" value="ECO:0007669"/>
    <property type="project" value="UniProtKB-UniRule"/>
</dbReference>
<keyword evidence="1" id="KW-0819">tRNA processing</keyword>
<reference evidence="4" key="1">
    <citation type="submission" date="2017-09" db="EMBL/GenBank/DDBJ databases">
        <title>Depth-based differentiation of microbial function through sediment-hosted aquifers and enrichment of novel symbionts in the deep terrestrial subsurface.</title>
        <authorList>
            <person name="Probst A.J."/>
            <person name="Ladd B."/>
            <person name="Jarett J.K."/>
            <person name="Geller-Mcgrath D.E."/>
            <person name="Sieber C.M.K."/>
            <person name="Emerson J.B."/>
            <person name="Anantharaman K."/>
            <person name="Thomas B.C."/>
            <person name="Malmstrom R."/>
            <person name="Stieglmeier M."/>
            <person name="Klingl A."/>
            <person name="Woyke T."/>
            <person name="Ryan C.M."/>
            <person name="Banfield J.F."/>
        </authorList>
    </citation>
    <scope>NUCLEOTIDE SEQUENCE [LARGE SCALE GENOMIC DNA]</scope>
</reference>
<evidence type="ECO:0000313" key="4">
    <source>
        <dbReference type="Proteomes" id="UP000228700"/>
    </source>
</evidence>
<protein>
    <recommendedName>
        <fullName evidence="1">tRNA uridine(34) hydroxylase</fullName>
        <ecNumber evidence="1">1.14.-.-</ecNumber>
    </recommendedName>
    <alternativeName>
        <fullName evidence="1">tRNA hydroxylation protein O</fullName>
    </alternativeName>
</protein>
<comment type="similarity">
    <text evidence="1">Belongs to the TrhO family.</text>
</comment>
<sequence>MKYEILLYYKYTNIRNPEKCMFEQRALCEKLGLKGRIIVAHEGINGTLEGTVKSTRAYIRAMKKQRGFSNIHWKKSEGNGDAFPKLSVKVRSEIVSLHLGKKSDIDPKKITGIHLSPQTLRSWYEKGEKFTIIDMRNDYEHKVGAFAGSVCPPMKNFRDLPKVLPELKRFKNKKVLTVCTGGVRCEKASGYLVKKGFKDVYQLDGGIVSYMEKYPGDDFKGSLYVFDGRVTMAFDPKTGKREIIGKCEKCKTFTENYEDCGNSFCHKQMLVCDTCVAKTGGKAFCSKRCMNKAKVNA</sequence>
<dbReference type="Gene3D" id="3.30.70.100">
    <property type="match status" value="1"/>
</dbReference>
<dbReference type="Pfam" id="PF00581">
    <property type="entry name" value="Rhodanese"/>
    <property type="match status" value="1"/>
</dbReference>
<dbReference type="SUPFAM" id="SSF52821">
    <property type="entry name" value="Rhodanese/Cell cycle control phosphatase"/>
    <property type="match status" value="1"/>
</dbReference>
<feature type="domain" description="Rhodanese" evidence="2">
    <location>
        <begin position="126"/>
        <end position="219"/>
    </location>
</feature>
<dbReference type="GO" id="GO:0006400">
    <property type="term" value="P:tRNA modification"/>
    <property type="evidence" value="ECO:0007669"/>
    <property type="project" value="UniProtKB-UniRule"/>
</dbReference>
<dbReference type="EMBL" id="PFEQ01000013">
    <property type="protein sequence ID" value="PJE74051.1"/>
    <property type="molecule type" value="Genomic_DNA"/>
</dbReference>
<gene>
    <name evidence="1" type="primary">trhO</name>
    <name evidence="3" type="ORF">COV01_03045</name>
</gene>
<dbReference type="Pfam" id="PF12368">
    <property type="entry name" value="Rhodanese_C"/>
    <property type="match status" value="1"/>
</dbReference>
<dbReference type="Gene3D" id="3.40.250.10">
    <property type="entry name" value="Rhodanese-like domain"/>
    <property type="match status" value="1"/>
</dbReference>
<comment type="caution">
    <text evidence="3">The sequence shown here is derived from an EMBL/GenBank/DDBJ whole genome shotgun (WGS) entry which is preliminary data.</text>
</comment>
<dbReference type="EC" id="1.14.-.-" evidence="1"/>
<dbReference type="InterPro" id="IPR036873">
    <property type="entry name" value="Rhodanese-like_dom_sf"/>
</dbReference>
<name>A0A2M8LBV2_9BACT</name>
<accession>A0A2M8LBV2</accession>
<dbReference type="Proteomes" id="UP000228700">
    <property type="component" value="Unassembled WGS sequence"/>
</dbReference>
<dbReference type="Pfam" id="PF17773">
    <property type="entry name" value="UPF0176_N"/>
    <property type="match status" value="1"/>
</dbReference>
<dbReference type="SMART" id="SM00450">
    <property type="entry name" value="RHOD"/>
    <property type="match status" value="1"/>
</dbReference>
<comment type="function">
    <text evidence="1">Catalyzes oxygen-dependent 5-hydroxyuridine (ho5U) modification at position 34 in tRNAs.</text>
</comment>
<dbReference type="AlphaFoldDB" id="A0A2M8LBV2"/>
<dbReference type="InterPro" id="IPR022111">
    <property type="entry name" value="Rhodanese_C"/>
</dbReference>
<dbReference type="PROSITE" id="PS50206">
    <property type="entry name" value="RHODANESE_3"/>
    <property type="match status" value="1"/>
</dbReference>
<dbReference type="PANTHER" id="PTHR43268">
    <property type="entry name" value="THIOSULFATE SULFURTRANSFERASE/RHODANESE-LIKE DOMAIN-CONTAINING PROTEIN 2"/>
    <property type="match status" value="1"/>
</dbReference>
<dbReference type="InterPro" id="IPR020936">
    <property type="entry name" value="TrhO"/>
</dbReference>
<evidence type="ECO:0000313" key="3">
    <source>
        <dbReference type="EMBL" id="PJE74051.1"/>
    </source>
</evidence>
<comment type="catalytic activity">
    <reaction evidence="1">
        <text>uridine(34) in tRNA + AH2 + O2 = 5-hydroxyuridine(34) in tRNA + A + H2O</text>
        <dbReference type="Rhea" id="RHEA:64224"/>
        <dbReference type="Rhea" id="RHEA-COMP:11727"/>
        <dbReference type="Rhea" id="RHEA-COMP:13381"/>
        <dbReference type="ChEBI" id="CHEBI:13193"/>
        <dbReference type="ChEBI" id="CHEBI:15377"/>
        <dbReference type="ChEBI" id="CHEBI:15379"/>
        <dbReference type="ChEBI" id="CHEBI:17499"/>
        <dbReference type="ChEBI" id="CHEBI:65315"/>
        <dbReference type="ChEBI" id="CHEBI:136877"/>
    </reaction>
</comment>
<evidence type="ECO:0000256" key="1">
    <source>
        <dbReference type="HAMAP-Rule" id="MF_00469"/>
    </source>
</evidence>
<dbReference type="InterPro" id="IPR040503">
    <property type="entry name" value="TRHO_N"/>
</dbReference>
<proteinExistence type="inferred from homology"/>
<keyword evidence="1" id="KW-0560">Oxidoreductase</keyword>
<dbReference type="HAMAP" id="MF_00469">
    <property type="entry name" value="TrhO"/>
    <property type="match status" value="1"/>
</dbReference>
<evidence type="ECO:0000259" key="2">
    <source>
        <dbReference type="PROSITE" id="PS50206"/>
    </source>
</evidence>
<organism evidence="3 4">
    <name type="scientific">Candidatus Taylorbacteria bacterium CG10_big_fil_rev_8_21_14_0_10_41_48</name>
    <dbReference type="NCBI Taxonomy" id="1975024"/>
    <lineage>
        <taxon>Bacteria</taxon>
        <taxon>Candidatus Tayloriibacteriota</taxon>
    </lineage>
</organism>
<dbReference type="PANTHER" id="PTHR43268:SF6">
    <property type="entry name" value="THIOSULFATE SULFURTRANSFERASE_RHODANESE-LIKE DOMAIN-CONTAINING PROTEIN 2"/>
    <property type="match status" value="1"/>
</dbReference>
<dbReference type="NCBIfam" id="NF001135">
    <property type="entry name" value="PRK00142.1-3"/>
    <property type="match status" value="1"/>
</dbReference>